<keyword evidence="1" id="KW-0446">Lipid-binding</keyword>
<dbReference type="Proteomes" id="UP000614460">
    <property type="component" value="Unassembled WGS sequence"/>
</dbReference>
<evidence type="ECO:0000313" key="4">
    <source>
        <dbReference type="Proteomes" id="UP000614460"/>
    </source>
</evidence>
<evidence type="ECO:0000313" key="3">
    <source>
        <dbReference type="EMBL" id="GGE17101.1"/>
    </source>
</evidence>
<dbReference type="GO" id="GO:0000062">
    <property type="term" value="F:fatty-acyl-CoA binding"/>
    <property type="evidence" value="ECO:0007669"/>
    <property type="project" value="TreeGrafter"/>
</dbReference>
<name>A0A8H9KT66_9SPHI</name>
<dbReference type="Pfam" id="PF12796">
    <property type="entry name" value="Ank_2"/>
    <property type="match status" value="1"/>
</dbReference>
<dbReference type="InterPro" id="IPR002110">
    <property type="entry name" value="Ankyrin_rpt"/>
</dbReference>
<dbReference type="Gene3D" id="1.25.40.20">
    <property type="entry name" value="Ankyrin repeat-containing domain"/>
    <property type="match status" value="1"/>
</dbReference>
<dbReference type="PANTHER" id="PTHR24119">
    <property type="entry name" value="ACYL-COA-BINDING DOMAIN-CONTAINING PROTEIN 6"/>
    <property type="match status" value="1"/>
</dbReference>
<reference evidence="3" key="1">
    <citation type="journal article" date="2014" name="Int. J. Syst. Evol. Microbiol.">
        <title>Complete genome sequence of Corynebacterium casei LMG S-19264T (=DSM 44701T), isolated from a smear-ripened cheese.</title>
        <authorList>
            <consortium name="US DOE Joint Genome Institute (JGI-PGF)"/>
            <person name="Walter F."/>
            <person name="Albersmeier A."/>
            <person name="Kalinowski J."/>
            <person name="Ruckert C."/>
        </authorList>
    </citation>
    <scope>NUCLEOTIDE SEQUENCE</scope>
    <source>
        <strain evidence="3">CGMCC 1.15966</strain>
    </source>
</reference>
<dbReference type="SMART" id="SM00248">
    <property type="entry name" value="ANK"/>
    <property type="match status" value="3"/>
</dbReference>
<reference evidence="3" key="2">
    <citation type="submission" date="2020-09" db="EMBL/GenBank/DDBJ databases">
        <authorList>
            <person name="Sun Q."/>
            <person name="Zhou Y."/>
        </authorList>
    </citation>
    <scope>NUCLEOTIDE SEQUENCE</scope>
    <source>
        <strain evidence="3">CGMCC 1.15966</strain>
    </source>
</reference>
<dbReference type="InterPro" id="IPR036770">
    <property type="entry name" value="Ankyrin_rpt-contain_sf"/>
</dbReference>
<comment type="caution">
    <text evidence="3">The sequence shown here is derived from an EMBL/GenBank/DDBJ whole genome shotgun (WGS) entry which is preliminary data.</text>
</comment>
<evidence type="ECO:0000256" key="2">
    <source>
        <dbReference type="PROSITE-ProRule" id="PRU00023"/>
    </source>
</evidence>
<protein>
    <recommendedName>
        <fullName evidence="5">Ankyrin repeat domain-containing protein</fullName>
    </recommendedName>
</protein>
<dbReference type="AlphaFoldDB" id="A0A8H9KT66"/>
<feature type="repeat" description="ANK" evidence="2">
    <location>
        <begin position="73"/>
        <end position="105"/>
    </location>
</feature>
<dbReference type="SUPFAM" id="SSF48403">
    <property type="entry name" value="Ankyrin repeat"/>
    <property type="match status" value="1"/>
</dbReference>
<evidence type="ECO:0000256" key="1">
    <source>
        <dbReference type="ARBA" id="ARBA00023121"/>
    </source>
</evidence>
<keyword evidence="4" id="KW-1185">Reference proteome</keyword>
<sequence>MALTLKIKKTETALEALRRSEIQQVKEYYRTINIDKTDRLNRTLLMNAIIYGELELAKWAIKHHANINHQDTTGLSALHVAVEKNEFDFVSLMLHSGVRVDLQDRFGNTALWRAMMDNVDINIINLLIQYHADPDLKNNYGISARDLLNEENHNWPILINIFNEKNPAYH</sequence>
<accession>A0A8H9KT66</accession>
<organism evidence="3 4">
    <name type="scientific">Sphingobacterium cellulitidis</name>
    <dbReference type="NCBI Taxonomy" id="1768011"/>
    <lineage>
        <taxon>Bacteria</taxon>
        <taxon>Pseudomonadati</taxon>
        <taxon>Bacteroidota</taxon>
        <taxon>Sphingobacteriia</taxon>
        <taxon>Sphingobacteriales</taxon>
        <taxon>Sphingobacteriaceae</taxon>
        <taxon>Sphingobacterium</taxon>
    </lineage>
</organism>
<proteinExistence type="predicted"/>
<dbReference type="PROSITE" id="PS50088">
    <property type="entry name" value="ANK_REPEAT"/>
    <property type="match status" value="1"/>
</dbReference>
<dbReference type="EMBL" id="BMKM01000002">
    <property type="protein sequence ID" value="GGE17101.1"/>
    <property type="molecule type" value="Genomic_DNA"/>
</dbReference>
<dbReference type="RefSeq" id="WP_220476735.1">
    <property type="nucleotide sequence ID" value="NZ_BMKM01000002.1"/>
</dbReference>
<dbReference type="PANTHER" id="PTHR24119:SF0">
    <property type="entry name" value="ACYL-COA-BINDING DOMAIN-CONTAINING PROTEIN 6"/>
    <property type="match status" value="1"/>
</dbReference>
<dbReference type="PROSITE" id="PS50297">
    <property type="entry name" value="ANK_REP_REGION"/>
    <property type="match status" value="1"/>
</dbReference>
<gene>
    <name evidence="3" type="ORF">GCM10011516_13520</name>
</gene>
<keyword evidence="2" id="KW-0040">ANK repeat</keyword>
<evidence type="ECO:0008006" key="5">
    <source>
        <dbReference type="Google" id="ProtNLM"/>
    </source>
</evidence>